<protein>
    <recommendedName>
        <fullName evidence="6">Ribosome biogenesis protein WDR12 homolog</fullName>
    </recommendedName>
</protein>
<sequence length="457" mass="51444">MESMDTKESSLEDKSCRQFVVNLMTRDNRWSVPSTPYSLNGSTLALDLNSLIKTLLSEDNDNESDVHLEDIEFDFIINGKLLRVSIEELVESEGLNAEKQIEIEFFVKSCPPKPYNSLLHDDWVSCVDCHRNWIISGCYDNSVHIWDLNSDGSHKIAIPAHLAPIKDIQWIGGQSDNDSEDHMFISSSHDETAIVWKWNSRSNQVEYLFSCRGHSRSVDCVDVSNDLIATGSYDQMLKIWSLVDDKKDPEESEASTSKQKKMKKNDGSVSGDKNRTPIITLSGHKEAVTDCVWVKGSTTTDTSIANIATCSMDNTIRLWDIEVGESKQTLTSNKAFLAVSYSPLNHCLITGSCDRHIRLWDPRASSGSLVTGVYSSHQSWVSSIDFCKTNEFQFISGSYDNVVKQWDIRSTDAPLYDLIGHEDKVLCVNWSSEEYMISGSADNHLKIFSNSDKKSMK</sequence>
<dbReference type="InterPro" id="IPR001680">
    <property type="entry name" value="WD40_rpt"/>
</dbReference>
<dbReference type="InterPro" id="IPR020472">
    <property type="entry name" value="WD40_PAC1"/>
</dbReference>
<keyword evidence="5 6" id="KW-0539">Nucleus</keyword>
<evidence type="ECO:0000256" key="2">
    <source>
        <dbReference type="ARBA" id="ARBA00022552"/>
    </source>
</evidence>
<evidence type="ECO:0000256" key="8">
    <source>
        <dbReference type="SAM" id="MobiDB-lite"/>
    </source>
</evidence>
<feature type="domain" description="NLE" evidence="9">
    <location>
        <begin position="21"/>
        <end position="89"/>
    </location>
</feature>
<comment type="function">
    <text evidence="6">Required for maturation of ribosomal RNAs and formation of the large ribosomal subunit.</text>
</comment>
<dbReference type="SMART" id="SM00320">
    <property type="entry name" value="WD40"/>
    <property type="match status" value="7"/>
</dbReference>
<dbReference type="SUPFAM" id="SSF50978">
    <property type="entry name" value="WD40 repeat-like"/>
    <property type="match status" value="1"/>
</dbReference>
<feature type="region of interest" description="Disordered" evidence="8">
    <location>
        <begin position="248"/>
        <end position="276"/>
    </location>
</feature>
<dbReference type="GO" id="GO:0000463">
    <property type="term" value="P:maturation of LSU-rRNA from tricistronic rRNA transcript (SSU-rRNA, 5.8S rRNA, LSU-rRNA)"/>
    <property type="evidence" value="ECO:0007669"/>
    <property type="project" value="UniProtKB-UniRule"/>
</dbReference>
<dbReference type="PRINTS" id="PR00320">
    <property type="entry name" value="GPROTEINBRPT"/>
</dbReference>
<feature type="repeat" description="WD" evidence="7">
    <location>
        <begin position="211"/>
        <end position="242"/>
    </location>
</feature>
<evidence type="ECO:0000259" key="9">
    <source>
        <dbReference type="Pfam" id="PF08154"/>
    </source>
</evidence>
<dbReference type="PROSITE" id="PS50294">
    <property type="entry name" value="WD_REPEATS_REGION"/>
    <property type="match status" value="3"/>
</dbReference>
<dbReference type="PROSITE" id="PS00678">
    <property type="entry name" value="WD_REPEATS_1"/>
    <property type="match status" value="2"/>
</dbReference>
<dbReference type="Pfam" id="PF08154">
    <property type="entry name" value="NLE"/>
    <property type="match status" value="1"/>
</dbReference>
<gene>
    <name evidence="10" type="ORF">ONB1V03_LOCUS1218</name>
</gene>
<dbReference type="InterPro" id="IPR036322">
    <property type="entry name" value="WD40_repeat_dom_sf"/>
</dbReference>
<evidence type="ECO:0000313" key="11">
    <source>
        <dbReference type="Proteomes" id="UP000728032"/>
    </source>
</evidence>
<feature type="repeat" description="WD" evidence="7">
    <location>
        <begin position="329"/>
        <end position="361"/>
    </location>
</feature>
<dbReference type="InterPro" id="IPR019775">
    <property type="entry name" value="WD40_repeat_CS"/>
</dbReference>
<dbReference type="OrthoDB" id="10251381at2759"/>
<dbReference type="EMBL" id="CAJPVJ010000175">
    <property type="protein sequence ID" value="CAG2161614.1"/>
    <property type="molecule type" value="Genomic_DNA"/>
</dbReference>
<keyword evidence="11" id="KW-1185">Reference proteome</keyword>
<dbReference type="EMBL" id="OC915000">
    <property type="protein sequence ID" value="CAD7638106.1"/>
    <property type="molecule type" value="Genomic_DNA"/>
</dbReference>
<evidence type="ECO:0000256" key="3">
    <source>
        <dbReference type="ARBA" id="ARBA00022574"/>
    </source>
</evidence>
<evidence type="ECO:0000256" key="7">
    <source>
        <dbReference type="PROSITE-ProRule" id="PRU00221"/>
    </source>
</evidence>
<dbReference type="Gene3D" id="2.130.10.10">
    <property type="entry name" value="YVTN repeat-like/Quinoprotein amine dehydrogenase"/>
    <property type="match status" value="2"/>
</dbReference>
<evidence type="ECO:0000256" key="4">
    <source>
        <dbReference type="ARBA" id="ARBA00022737"/>
    </source>
</evidence>
<keyword evidence="3 7" id="KW-0853">WD repeat</keyword>
<dbReference type="GO" id="GO:0005730">
    <property type="term" value="C:nucleolus"/>
    <property type="evidence" value="ECO:0007669"/>
    <property type="project" value="UniProtKB-SubCell"/>
</dbReference>
<dbReference type="InterPro" id="IPR012972">
    <property type="entry name" value="NLE"/>
</dbReference>
<dbReference type="InterPro" id="IPR028599">
    <property type="entry name" value="WDR12/Ytm1"/>
</dbReference>
<keyword evidence="4" id="KW-0677">Repeat</keyword>
<dbReference type="GO" id="GO:0000466">
    <property type="term" value="P:maturation of 5.8S rRNA from tricistronic rRNA transcript (SSU-rRNA, 5.8S rRNA, LSU-rRNA)"/>
    <property type="evidence" value="ECO:0007669"/>
    <property type="project" value="UniProtKB-UniRule"/>
</dbReference>
<feature type="repeat" description="WD" evidence="7">
    <location>
        <begin position="374"/>
        <end position="416"/>
    </location>
</feature>
<accession>A0A7R9QBK5</accession>
<dbReference type="HAMAP" id="MF_03029">
    <property type="entry name" value="WDR12"/>
    <property type="match status" value="1"/>
</dbReference>
<organism evidence="10">
    <name type="scientific">Oppiella nova</name>
    <dbReference type="NCBI Taxonomy" id="334625"/>
    <lineage>
        <taxon>Eukaryota</taxon>
        <taxon>Metazoa</taxon>
        <taxon>Ecdysozoa</taxon>
        <taxon>Arthropoda</taxon>
        <taxon>Chelicerata</taxon>
        <taxon>Arachnida</taxon>
        <taxon>Acari</taxon>
        <taxon>Acariformes</taxon>
        <taxon>Sarcoptiformes</taxon>
        <taxon>Oribatida</taxon>
        <taxon>Brachypylina</taxon>
        <taxon>Oppioidea</taxon>
        <taxon>Oppiidae</taxon>
        <taxon>Oppiella</taxon>
    </lineage>
</organism>
<feature type="repeat" description="WD" evidence="7">
    <location>
        <begin position="418"/>
        <end position="457"/>
    </location>
</feature>
<dbReference type="AlphaFoldDB" id="A0A7R9QBK5"/>
<comment type="similarity">
    <text evidence="6">Belongs to the WD repeat WDR12/YTM1 family.</text>
</comment>
<dbReference type="GO" id="GO:0005654">
    <property type="term" value="C:nucleoplasm"/>
    <property type="evidence" value="ECO:0007669"/>
    <property type="project" value="UniProtKB-SubCell"/>
</dbReference>
<evidence type="ECO:0000256" key="5">
    <source>
        <dbReference type="ARBA" id="ARBA00023242"/>
    </source>
</evidence>
<dbReference type="GO" id="GO:0043021">
    <property type="term" value="F:ribonucleoprotein complex binding"/>
    <property type="evidence" value="ECO:0007669"/>
    <property type="project" value="UniProtKB-UniRule"/>
</dbReference>
<keyword evidence="2 6" id="KW-0698">rRNA processing</keyword>
<dbReference type="PROSITE" id="PS50082">
    <property type="entry name" value="WD_REPEATS_2"/>
    <property type="match status" value="5"/>
</dbReference>
<dbReference type="CDD" id="cd00200">
    <property type="entry name" value="WD40"/>
    <property type="match status" value="1"/>
</dbReference>
<dbReference type="InterPro" id="IPR015943">
    <property type="entry name" value="WD40/YVTN_repeat-like_dom_sf"/>
</dbReference>
<dbReference type="Pfam" id="PF00400">
    <property type="entry name" value="WD40"/>
    <property type="match status" value="6"/>
</dbReference>
<dbReference type="FunFam" id="2.130.10.10:FF:001898">
    <property type="entry name" value="Ribosome biogenesis protein WDR12 homolog"/>
    <property type="match status" value="1"/>
</dbReference>
<dbReference type="GO" id="GO:0030687">
    <property type="term" value="C:preribosome, large subunit precursor"/>
    <property type="evidence" value="ECO:0007669"/>
    <property type="project" value="UniProtKB-UniRule"/>
</dbReference>
<reference evidence="10" key="1">
    <citation type="submission" date="2020-11" db="EMBL/GenBank/DDBJ databases">
        <authorList>
            <person name="Tran Van P."/>
        </authorList>
    </citation>
    <scope>NUCLEOTIDE SEQUENCE</scope>
</reference>
<evidence type="ECO:0000256" key="6">
    <source>
        <dbReference type="HAMAP-Rule" id="MF_03029"/>
    </source>
</evidence>
<keyword evidence="1 6" id="KW-0690">Ribosome biogenesis</keyword>
<proteinExistence type="inferred from homology"/>
<dbReference type="PANTHER" id="PTHR19855:SF11">
    <property type="entry name" value="RIBOSOME BIOGENESIS PROTEIN WDR12"/>
    <property type="match status" value="1"/>
</dbReference>
<evidence type="ECO:0000256" key="1">
    <source>
        <dbReference type="ARBA" id="ARBA00022517"/>
    </source>
</evidence>
<name>A0A7R9QBK5_9ACAR</name>
<dbReference type="Proteomes" id="UP000728032">
    <property type="component" value="Unassembled WGS sequence"/>
</dbReference>
<comment type="subcellular location">
    <subcellularLocation>
        <location evidence="6">Nucleus</location>
        <location evidence="6">Nucleolus</location>
    </subcellularLocation>
    <subcellularLocation>
        <location evidence="6">Nucleus</location>
        <location evidence="6">Nucleoplasm</location>
    </subcellularLocation>
</comment>
<dbReference type="PANTHER" id="PTHR19855">
    <property type="entry name" value="WD40 REPEAT PROTEIN 12, 37"/>
    <property type="match status" value="1"/>
</dbReference>
<evidence type="ECO:0000313" key="10">
    <source>
        <dbReference type="EMBL" id="CAD7638106.1"/>
    </source>
</evidence>
<feature type="repeat" description="WD" evidence="7">
    <location>
        <begin position="307"/>
        <end position="329"/>
    </location>
</feature>